<feature type="compositionally biased region" description="Basic residues" evidence="1">
    <location>
        <begin position="44"/>
        <end position="54"/>
    </location>
</feature>
<dbReference type="EMBL" id="CP036525">
    <property type="protein sequence ID" value="QDT06828.1"/>
    <property type="molecule type" value="Genomic_DNA"/>
</dbReference>
<dbReference type="InterPro" id="IPR002035">
    <property type="entry name" value="VWF_A"/>
</dbReference>
<sequence>MGNQGHVGSPSERPSRLVVAPPVELLVEIGGDQNSAASDQRGHMAGKHGGRRAKQKSAGLATSLAIHGAVLLVMFLLIAPANLGVSMLVLTFQQTDNEDVAEIVPMDMELESGAGAPAFAMMMAAPVPSLPAPPVIPGMGPKVAGNLSPKITGASGGGGDQGSGSGPAGSFFGIEANGHDFVYVLDMSGSMRGTRYQRATDELLRSVEELRPDQKFYVLLFSQRTTHMFGERSSWPKPIPATPENHSRLKRWLYETFEGRGTYPREAVRVALKMNPSAIFMLSDGSFDRAASAGPNSPLRPAGDIFSMVAGVAEPAPIHAIAFEDPSSKANMQKLASITGGEFRYEASKASVHADKMLSDADAAVVAGDFDEAELIWRTIMKRHLDFNSVGIAQRKLADRMVDRAAELLAEDQVESAAELFTETIRLEGSGGNLSERQEQVLRELVAKGQQAGPYADDLNTVAEWMDEIQTDPAAASATSIHEKLAAVRCQRAQSLADQGDVVAAIAVLRPDPDPMGAAMMSQRTSKTHQSIIGDFCDQCSEVTGSAQRGEAIQKLVQLDSLVQRFRRDWRIRNAILDLASEAVAEARAVEHEGDQARAQQMMKSLADQVGNPDLISEVERTLDRDERRARGYLHLASRIQRRDGGQAGRAAYLRVVEQYPGTLAAHQANQLLGRTGADAALSSQDREALKMREAEQVLEKMLMAQ</sequence>
<feature type="transmembrane region" description="Helical" evidence="2">
    <location>
        <begin position="57"/>
        <end position="79"/>
    </location>
</feature>
<keyword evidence="5" id="KW-1185">Reference proteome</keyword>
<dbReference type="Proteomes" id="UP000318538">
    <property type="component" value="Chromosome"/>
</dbReference>
<keyword evidence="2" id="KW-0812">Transmembrane</keyword>
<evidence type="ECO:0000256" key="1">
    <source>
        <dbReference type="SAM" id="MobiDB-lite"/>
    </source>
</evidence>
<dbReference type="OrthoDB" id="288124at2"/>
<organism evidence="4 5">
    <name type="scientific">Rubripirellula lacrimiformis</name>
    <dbReference type="NCBI Taxonomy" id="1930273"/>
    <lineage>
        <taxon>Bacteria</taxon>
        <taxon>Pseudomonadati</taxon>
        <taxon>Planctomycetota</taxon>
        <taxon>Planctomycetia</taxon>
        <taxon>Pirellulales</taxon>
        <taxon>Pirellulaceae</taxon>
        <taxon>Rubripirellula</taxon>
    </lineage>
</organism>
<reference evidence="4 5" key="1">
    <citation type="submission" date="2019-02" db="EMBL/GenBank/DDBJ databases">
        <title>Deep-cultivation of Planctomycetes and their phenomic and genomic characterization uncovers novel biology.</title>
        <authorList>
            <person name="Wiegand S."/>
            <person name="Jogler M."/>
            <person name="Boedeker C."/>
            <person name="Pinto D."/>
            <person name="Vollmers J."/>
            <person name="Rivas-Marin E."/>
            <person name="Kohn T."/>
            <person name="Peeters S.H."/>
            <person name="Heuer A."/>
            <person name="Rast P."/>
            <person name="Oberbeckmann S."/>
            <person name="Bunk B."/>
            <person name="Jeske O."/>
            <person name="Meyerdierks A."/>
            <person name="Storesund J.E."/>
            <person name="Kallscheuer N."/>
            <person name="Luecker S."/>
            <person name="Lage O.M."/>
            <person name="Pohl T."/>
            <person name="Merkel B.J."/>
            <person name="Hornburger P."/>
            <person name="Mueller R.-W."/>
            <person name="Bruemmer F."/>
            <person name="Labrenz M."/>
            <person name="Spormann A.M."/>
            <person name="Op den Camp H."/>
            <person name="Overmann J."/>
            <person name="Amann R."/>
            <person name="Jetten M.S.M."/>
            <person name="Mascher T."/>
            <person name="Medema M.H."/>
            <person name="Devos D.P."/>
            <person name="Kaster A.-K."/>
            <person name="Ovreas L."/>
            <person name="Rohde M."/>
            <person name="Galperin M.Y."/>
            <person name="Jogler C."/>
        </authorList>
    </citation>
    <scope>NUCLEOTIDE SEQUENCE [LARGE SCALE GENOMIC DNA]</scope>
    <source>
        <strain evidence="4 5">K22_7</strain>
    </source>
</reference>
<dbReference type="AlphaFoldDB" id="A0A517NIB7"/>
<dbReference type="InterPro" id="IPR036465">
    <property type="entry name" value="vWFA_dom_sf"/>
</dbReference>
<evidence type="ECO:0000313" key="5">
    <source>
        <dbReference type="Proteomes" id="UP000318538"/>
    </source>
</evidence>
<accession>A0A517NIB7</accession>
<evidence type="ECO:0000313" key="4">
    <source>
        <dbReference type="EMBL" id="QDT06828.1"/>
    </source>
</evidence>
<protein>
    <recommendedName>
        <fullName evidence="3">VWFA domain-containing protein</fullName>
    </recommendedName>
</protein>
<evidence type="ECO:0000256" key="2">
    <source>
        <dbReference type="SAM" id="Phobius"/>
    </source>
</evidence>
<dbReference type="SUPFAM" id="SSF53300">
    <property type="entry name" value="vWA-like"/>
    <property type="match status" value="1"/>
</dbReference>
<dbReference type="Gene3D" id="3.40.50.410">
    <property type="entry name" value="von Willebrand factor, type A domain"/>
    <property type="match status" value="1"/>
</dbReference>
<keyword evidence="2" id="KW-0472">Membrane</keyword>
<dbReference type="KEGG" id="rlc:K227x_52490"/>
<dbReference type="Pfam" id="PF13768">
    <property type="entry name" value="VWA_3"/>
    <property type="match status" value="1"/>
</dbReference>
<proteinExistence type="predicted"/>
<gene>
    <name evidence="4" type="ORF">K227x_52490</name>
</gene>
<feature type="domain" description="VWFA" evidence="3">
    <location>
        <begin position="178"/>
        <end position="356"/>
    </location>
</feature>
<feature type="compositionally biased region" description="Gly residues" evidence="1">
    <location>
        <begin position="154"/>
        <end position="167"/>
    </location>
</feature>
<dbReference type="SMART" id="SM00327">
    <property type="entry name" value="VWA"/>
    <property type="match status" value="1"/>
</dbReference>
<feature type="region of interest" description="Disordered" evidence="1">
    <location>
        <begin position="34"/>
        <end position="54"/>
    </location>
</feature>
<feature type="region of interest" description="Disordered" evidence="1">
    <location>
        <begin position="148"/>
        <end position="169"/>
    </location>
</feature>
<keyword evidence="2" id="KW-1133">Transmembrane helix</keyword>
<evidence type="ECO:0000259" key="3">
    <source>
        <dbReference type="SMART" id="SM00327"/>
    </source>
</evidence>
<name>A0A517NIB7_9BACT</name>